<dbReference type="InterPro" id="IPR039039">
    <property type="entry name" value="RAI1-like_fam"/>
</dbReference>
<keyword evidence="2" id="KW-0479">Metal-binding</keyword>
<dbReference type="EC" id="3.6.1.-" evidence="2"/>
<dbReference type="AlphaFoldDB" id="A0A1I7V1Z5"/>
<comment type="similarity">
    <text evidence="1 2">Belongs to the DXO/Dom3Z family.</text>
</comment>
<dbReference type="InterPro" id="IPR013961">
    <property type="entry name" value="RAI1"/>
</dbReference>
<dbReference type="Proteomes" id="UP000095282">
    <property type="component" value="Unplaced"/>
</dbReference>
<reference evidence="5" key="1">
    <citation type="submission" date="2016-11" db="UniProtKB">
        <authorList>
            <consortium name="WormBaseParasite"/>
        </authorList>
    </citation>
    <scope>IDENTIFICATION</scope>
</reference>
<comment type="subcellular location">
    <subcellularLocation>
        <location evidence="2">Nucleus</location>
    </subcellularLocation>
</comment>
<dbReference type="GO" id="GO:0110155">
    <property type="term" value="P:NAD-cap decapping"/>
    <property type="evidence" value="ECO:0007669"/>
    <property type="project" value="TreeGrafter"/>
</dbReference>
<evidence type="ECO:0000313" key="4">
    <source>
        <dbReference type="Proteomes" id="UP000095282"/>
    </source>
</evidence>
<dbReference type="GO" id="GO:0034353">
    <property type="term" value="F:mRNA 5'-diphosphatase activity"/>
    <property type="evidence" value="ECO:0007669"/>
    <property type="project" value="TreeGrafter"/>
</dbReference>
<sequence>MEPVVAFAAETLGDYWTSCDNRWSIELGRHRYKRLIFNEAAIGSGLDEGYYQFENDHGSERLEGLLVYIQKTAKFATPLKESIKADFVCRRGLLRNFSINYDSAGTIVFYAVRQKGVIFLCEEKQFVESSDKLRRSLYYALKFKQLMTVPLSRNATATKSSETKRVFRASLTKEGEEPIRVYYAAEIDCVDGRDLPCELKLISKPLETAWDRNRTMAWYMHCFLANVKSILVAERHRTLLRQIQPITPEMIYKHAVSPWSHFNCIEQMYNVLFSVKNQMTKDGQTLKFTLTKGVASSEASDFGDYIVPEHFLRHFPF</sequence>
<evidence type="ECO:0000256" key="2">
    <source>
        <dbReference type="RuleBase" id="RU367113"/>
    </source>
</evidence>
<protein>
    <recommendedName>
        <fullName evidence="2">Decapping nuclease</fullName>
        <ecNumber evidence="2">3.6.1.-</ecNumber>
    </recommendedName>
</protein>
<dbReference type="GO" id="GO:0003723">
    <property type="term" value="F:RNA binding"/>
    <property type="evidence" value="ECO:0007669"/>
    <property type="project" value="UniProtKB-KW"/>
</dbReference>
<comment type="function">
    <text evidence="2">Decapping enzyme for NAD-capped RNAs: specifically hydrolyzes the nicotinamide adenine dinucleotide (NAD) cap from a subset of RNAs by removing the entire NAD moiety from the 5'-end of an NAD-capped RNA.</text>
</comment>
<dbReference type="STRING" id="1561998.A0A1I7V1Z5"/>
<keyword evidence="2" id="KW-0378">Hydrolase</keyword>
<dbReference type="GO" id="GO:0004518">
    <property type="term" value="F:nuclease activity"/>
    <property type="evidence" value="ECO:0007669"/>
    <property type="project" value="UniProtKB-KW"/>
</dbReference>
<dbReference type="GO" id="GO:0046872">
    <property type="term" value="F:metal ion binding"/>
    <property type="evidence" value="ECO:0007669"/>
    <property type="project" value="UniProtKB-KW"/>
</dbReference>
<dbReference type="GO" id="GO:0005829">
    <property type="term" value="C:cytosol"/>
    <property type="evidence" value="ECO:0007669"/>
    <property type="project" value="TreeGrafter"/>
</dbReference>
<organism evidence="4 5">
    <name type="scientific">Caenorhabditis tropicalis</name>
    <dbReference type="NCBI Taxonomy" id="1561998"/>
    <lineage>
        <taxon>Eukaryota</taxon>
        <taxon>Metazoa</taxon>
        <taxon>Ecdysozoa</taxon>
        <taxon>Nematoda</taxon>
        <taxon>Chromadorea</taxon>
        <taxon>Rhabditida</taxon>
        <taxon>Rhabditina</taxon>
        <taxon>Rhabditomorpha</taxon>
        <taxon>Rhabditoidea</taxon>
        <taxon>Rhabditidae</taxon>
        <taxon>Peloderinae</taxon>
        <taxon>Caenorhabditis</taxon>
    </lineage>
</organism>
<comment type="cofactor">
    <cofactor evidence="2">
        <name>a divalent metal cation</name>
        <dbReference type="ChEBI" id="CHEBI:60240"/>
    </cofactor>
</comment>
<dbReference type="Pfam" id="PF08652">
    <property type="entry name" value="RAI1"/>
    <property type="match status" value="1"/>
</dbReference>
<dbReference type="eggNOG" id="KOG1982">
    <property type="taxonomic scope" value="Eukaryota"/>
</dbReference>
<dbReference type="WBParaSite" id="Csp11.Scaffold630.g21590.t1">
    <property type="protein sequence ID" value="Csp11.Scaffold630.g21590.t1"/>
    <property type="gene ID" value="Csp11.Scaffold630.g21590"/>
</dbReference>
<dbReference type="GO" id="GO:0005634">
    <property type="term" value="C:nucleus"/>
    <property type="evidence" value="ECO:0007669"/>
    <property type="project" value="UniProtKB-SubCell"/>
</dbReference>
<proteinExistence type="inferred from homology"/>
<evidence type="ECO:0000259" key="3">
    <source>
        <dbReference type="Pfam" id="PF08652"/>
    </source>
</evidence>
<name>A0A1I7V1Z5_9PELO</name>
<evidence type="ECO:0000313" key="5">
    <source>
        <dbReference type="WBParaSite" id="Csp11.Scaffold630.g21590.t1"/>
    </source>
</evidence>
<keyword evidence="2" id="KW-0540">Nuclease</keyword>
<keyword evidence="2" id="KW-0694">RNA-binding</keyword>
<keyword evidence="2" id="KW-0547">Nucleotide-binding</keyword>
<evidence type="ECO:0000256" key="1">
    <source>
        <dbReference type="ARBA" id="ARBA00006562"/>
    </source>
</evidence>
<dbReference type="GO" id="GO:0000166">
    <property type="term" value="F:nucleotide binding"/>
    <property type="evidence" value="ECO:0007669"/>
    <property type="project" value="UniProtKB-KW"/>
</dbReference>
<dbReference type="PANTHER" id="PTHR12395:SF26">
    <property type="entry name" value="DECAPPING NUCLEASE"/>
    <property type="match status" value="1"/>
</dbReference>
<keyword evidence="4" id="KW-1185">Reference proteome</keyword>
<accession>A0A1I7V1Z5</accession>
<dbReference type="PANTHER" id="PTHR12395">
    <property type="entry name" value="DOM-3 RELATED"/>
    <property type="match status" value="1"/>
</dbReference>
<feature type="domain" description="RAI1-like" evidence="3">
    <location>
        <begin position="20"/>
        <end position="292"/>
    </location>
</feature>
<dbReference type="GO" id="GO:0000956">
    <property type="term" value="P:nuclear-transcribed mRNA catabolic process"/>
    <property type="evidence" value="ECO:0007669"/>
    <property type="project" value="TreeGrafter"/>
</dbReference>
<keyword evidence="2" id="KW-0539">Nucleus</keyword>